<accession>A0A7J6PI86</accession>
<dbReference type="Proteomes" id="UP000541610">
    <property type="component" value="Unassembled WGS sequence"/>
</dbReference>
<evidence type="ECO:0000313" key="1">
    <source>
        <dbReference type="EMBL" id="KAF4695914.1"/>
    </source>
</evidence>
<dbReference type="AlphaFoldDB" id="A0A7J6PI86"/>
<protein>
    <submittedName>
        <fullName evidence="1">Uncharacterized protein</fullName>
    </submittedName>
</protein>
<comment type="caution">
    <text evidence="1">The sequence shown here is derived from an EMBL/GenBank/DDBJ whole genome shotgun (WGS) entry which is preliminary data.</text>
</comment>
<gene>
    <name evidence="1" type="ORF">FOZ60_003079</name>
</gene>
<sequence length="129" mass="14133">MLQWDVAQYERVGCQPLAGKLEDDKLIIQKGRGLAPFLPVNVGPSFKTKNVESSVEPLLEKPLSFGLASLKVASLSLMEETFTEAMFSTKVFKSGRTLLIDSYTITGPRDRVPDGMHIGDVLLEGRGAH</sequence>
<proteinExistence type="predicted"/>
<evidence type="ECO:0000313" key="2">
    <source>
        <dbReference type="Proteomes" id="UP000541610"/>
    </source>
</evidence>
<reference evidence="1 2" key="1">
    <citation type="submission" date="2020-04" db="EMBL/GenBank/DDBJ databases">
        <title>Perkinsus olseni comparative genomics.</title>
        <authorList>
            <person name="Bogema D.R."/>
        </authorList>
    </citation>
    <scope>NUCLEOTIDE SEQUENCE [LARGE SCALE GENOMIC DNA]</scope>
    <source>
        <strain evidence="1">00978-12</strain>
    </source>
</reference>
<name>A0A7J6PI86_PEROL</name>
<dbReference type="EMBL" id="JABANP010000016">
    <property type="protein sequence ID" value="KAF4695914.1"/>
    <property type="molecule type" value="Genomic_DNA"/>
</dbReference>
<organism evidence="1 2">
    <name type="scientific">Perkinsus olseni</name>
    <name type="common">Perkinsus atlanticus</name>
    <dbReference type="NCBI Taxonomy" id="32597"/>
    <lineage>
        <taxon>Eukaryota</taxon>
        <taxon>Sar</taxon>
        <taxon>Alveolata</taxon>
        <taxon>Perkinsozoa</taxon>
        <taxon>Perkinsea</taxon>
        <taxon>Perkinsida</taxon>
        <taxon>Perkinsidae</taxon>
        <taxon>Perkinsus</taxon>
    </lineage>
</organism>